<name>A0A9P8T2R1_9ASCO</name>
<comment type="caution">
    <text evidence="2">The sequence shown here is derived from an EMBL/GenBank/DDBJ whole genome shotgun (WGS) entry which is preliminary data.</text>
</comment>
<dbReference type="AlphaFoldDB" id="A0A9P8T2R1"/>
<reference evidence="2" key="2">
    <citation type="submission" date="2021-01" db="EMBL/GenBank/DDBJ databases">
        <authorList>
            <person name="Schikora-Tamarit M.A."/>
        </authorList>
    </citation>
    <scope>NUCLEOTIDE SEQUENCE</scope>
    <source>
        <strain evidence="2">CBS6341</strain>
    </source>
</reference>
<keyword evidence="1" id="KW-0732">Signal</keyword>
<dbReference type="Proteomes" id="UP000769528">
    <property type="component" value="Unassembled WGS sequence"/>
</dbReference>
<dbReference type="OrthoDB" id="10538079at2759"/>
<evidence type="ECO:0000313" key="3">
    <source>
        <dbReference type="Proteomes" id="UP000769528"/>
    </source>
</evidence>
<reference evidence="2" key="1">
    <citation type="journal article" date="2021" name="Open Biol.">
        <title>Shared evolutionary footprints suggest mitochondrial oxidative damage underlies multiple complex I losses in fungi.</title>
        <authorList>
            <person name="Schikora-Tamarit M.A."/>
            <person name="Marcet-Houben M."/>
            <person name="Nosek J."/>
            <person name="Gabaldon T."/>
        </authorList>
    </citation>
    <scope>NUCLEOTIDE SEQUENCE</scope>
    <source>
        <strain evidence="2">CBS6341</strain>
    </source>
</reference>
<evidence type="ECO:0000256" key="1">
    <source>
        <dbReference type="SAM" id="SignalP"/>
    </source>
</evidence>
<protein>
    <submittedName>
        <fullName evidence="2">Uncharacterized protein</fullName>
    </submittedName>
</protein>
<organism evidence="2 3">
    <name type="scientific">Wickerhamomyces mucosus</name>
    <dbReference type="NCBI Taxonomy" id="1378264"/>
    <lineage>
        <taxon>Eukaryota</taxon>
        <taxon>Fungi</taxon>
        <taxon>Dikarya</taxon>
        <taxon>Ascomycota</taxon>
        <taxon>Saccharomycotina</taxon>
        <taxon>Saccharomycetes</taxon>
        <taxon>Phaffomycetales</taxon>
        <taxon>Wickerhamomycetaceae</taxon>
        <taxon>Wickerhamomyces</taxon>
    </lineage>
</organism>
<feature type="signal peptide" evidence="1">
    <location>
        <begin position="1"/>
        <end position="25"/>
    </location>
</feature>
<gene>
    <name evidence="2" type="ORF">WICMUC_005870</name>
</gene>
<accession>A0A9P8T2R1</accession>
<feature type="chain" id="PRO_5040281818" evidence="1">
    <location>
        <begin position="26"/>
        <end position="216"/>
    </location>
</feature>
<proteinExistence type="predicted"/>
<dbReference type="EMBL" id="JAEUBF010001524">
    <property type="protein sequence ID" value="KAH3663931.1"/>
    <property type="molecule type" value="Genomic_DNA"/>
</dbReference>
<sequence>MIFNAYKIAALISLLNLSPITLINGPVMMVTNGFNAVAGVLETISAIAKAEVSLKSLEPYIKPCKKIGKTEFGPFDRTILLKVSFNSSTVSLLLFPISSSTKVLITVDKRLYKALPATSAIDPNARALKASIGDCNKVGINIGKITSDLVVIISCSADNAFSESEDCNRFNKNGMISSTATLPTTSWNESKALADASRTDEEESIRVLRMISTKIS</sequence>
<keyword evidence="3" id="KW-1185">Reference proteome</keyword>
<evidence type="ECO:0000313" key="2">
    <source>
        <dbReference type="EMBL" id="KAH3663931.1"/>
    </source>
</evidence>